<evidence type="ECO:0000259" key="1">
    <source>
        <dbReference type="PROSITE" id="PS51178"/>
    </source>
</evidence>
<dbReference type="EMBL" id="CP077107">
    <property type="protein sequence ID" value="QXO95170.1"/>
    <property type="molecule type" value="Genomic_DNA"/>
</dbReference>
<name>A0A8F5ZF67_METHU</name>
<evidence type="ECO:0000313" key="2">
    <source>
        <dbReference type="EMBL" id="QXO95170.1"/>
    </source>
</evidence>
<dbReference type="SMART" id="SM00740">
    <property type="entry name" value="PASTA"/>
    <property type="match status" value="1"/>
</dbReference>
<gene>
    <name evidence="2" type="ORF">KSK55_01780</name>
</gene>
<protein>
    <submittedName>
        <fullName evidence="2">PASTA domain-containing protein</fullName>
    </submittedName>
</protein>
<dbReference type="Proteomes" id="UP000694228">
    <property type="component" value="Chromosome"/>
</dbReference>
<dbReference type="CDD" id="cd06577">
    <property type="entry name" value="PASTA_pknB"/>
    <property type="match status" value="1"/>
</dbReference>
<dbReference type="InterPro" id="IPR005543">
    <property type="entry name" value="PASTA_dom"/>
</dbReference>
<proteinExistence type="predicted"/>
<dbReference type="AlphaFoldDB" id="A0A8F5ZF67"/>
<evidence type="ECO:0000313" key="3">
    <source>
        <dbReference type="Proteomes" id="UP000694228"/>
    </source>
</evidence>
<sequence length="614" mass="66159">MTKKVFTPCSLNRLLYLCFLGLCVFAFLGITASVADDNQTAFTPDVVGMTVGDAVGAFKDAGFTNSPDIVTDALVTGQNPPAGTEVSIQEICTITTDSDTVSGKSPVQNPYLASSLYAITHFDSSQSDSTPYGPPNGVFTIDPTSKPIVNAGPINIITLASTQKDYMWGVGSDRVSYVYVGDGGLTEVAGFEALEDATGGLIKAIPKENFQTFAKDTAVGMNTTTMDDSLMELFGKKYSLRFGNGIYSVVDSENVLYTNYGSNLYAFALTDPENPAAGITPRYVIKDIVTTIQGADHSANARLFGLSMTYDGYLIVTFSNGVAVINRDLDIATASFYQFGDDEYVSNSLAVDENNGIYIASDKIMRKLVWNGTTISDVESDGAWSSIYTHSTQPPIIKVGIGTGSTPTLMGFGDDDRLVLITDGAQQMNLVAFWRDEIPEGSERIAGQIPVTCGFTTLPDWIQSEQSVVVSGYGAFVVNNMPNSVSDDLIGQNKILQVSLMGPAYETSYGAERFEWNPEMNEWSSVWSRPDVSSTSMVPIHSDSGNMALINGYRSPGGWEILGLDWDTGETVHQTIFGDLNGGNGAYAILQYLEDSDALFNSFSGPIRIDYNTQ</sequence>
<organism evidence="2 3">
    <name type="scientific">Methanospirillum hungatei</name>
    <dbReference type="NCBI Taxonomy" id="2203"/>
    <lineage>
        <taxon>Archaea</taxon>
        <taxon>Methanobacteriati</taxon>
        <taxon>Methanobacteriota</taxon>
        <taxon>Stenosarchaea group</taxon>
        <taxon>Methanomicrobia</taxon>
        <taxon>Methanomicrobiales</taxon>
        <taxon>Methanospirillaceae</taxon>
        <taxon>Methanospirillum</taxon>
    </lineage>
</organism>
<accession>A0A8F5ZF67</accession>
<reference evidence="2 3" key="1">
    <citation type="submission" date="2021-06" db="EMBL/GenBank/DDBJ databases">
        <title>Complete genome sequence of the secondary alcohol utilizing methanogen Methanospirillum hungatei strain GP1.</title>
        <authorList>
            <person name="Day L.A."/>
            <person name="Costa K.C."/>
        </authorList>
    </citation>
    <scope>NUCLEOTIDE SEQUENCE [LARGE SCALE GENOMIC DNA]</scope>
    <source>
        <strain evidence="2 3">GP1</strain>
    </source>
</reference>
<dbReference type="OrthoDB" id="60650at2157"/>
<dbReference type="PROSITE" id="PS51178">
    <property type="entry name" value="PASTA"/>
    <property type="match status" value="1"/>
</dbReference>
<feature type="domain" description="PASTA" evidence="1">
    <location>
        <begin position="37"/>
        <end position="98"/>
    </location>
</feature>
<dbReference type="Pfam" id="PF03793">
    <property type="entry name" value="PASTA"/>
    <property type="match status" value="1"/>
</dbReference>